<organism evidence="8 9">
    <name type="scientific">Splendidivirga corallicola</name>
    <dbReference type="NCBI Taxonomy" id="3051826"/>
    <lineage>
        <taxon>Bacteria</taxon>
        <taxon>Pseudomonadati</taxon>
        <taxon>Bacteroidota</taxon>
        <taxon>Cytophagia</taxon>
        <taxon>Cytophagales</taxon>
        <taxon>Splendidivirgaceae</taxon>
        <taxon>Splendidivirga</taxon>
    </lineage>
</organism>
<keyword evidence="6" id="KW-1133">Transmembrane helix</keyword>
<dbReference type="EMBL" id="JAUJEA010000011">
    <property type="protein sequence ID" value="MDN5204550.1"/>
    <property type="molecule type" value="Genomic_DNA"/>
</dbReference>
<dbReference type="CDD" id="cd07302">
    <property type="entry name" value="CHD"/>
    <property type="match status" value="1"/>
</dbReference>
<dbReference type="SUPFAM" id="SSF48452">
    <property type="entry name" value="TPR-like"/>
    <property type="match status" value="1"/>
</dbReference>
<keyword evidence="6" id="KW-0812">Transmembrane</keyword>
<dbReference type="InterPro" id="IPR050697">
    <property type="entry name" value="Adenylyl/Guanylyl_Cyclase_3/4"/>
</dbReference>
<feature type="transmembrane region" description="Helical" evidence="6">
    <location>
        <begin position="367"/>
        <end position="385"/>
    </location>
</feature>
<evidence type="ECO:0000313" key="9">
    <source>
        <dbReference type="Proteomes" id="UP001172082"/>
    </source>
</evidence>
<dbReference type="InterPro" id="IPR011990">
    <property type="entry name" value="TPR-like_helical_dom_sf"/>
</dbReference>
<dbReference type="PANTHER" id="PTHR43081">
    <property type="entry name" value="ADENYLATE CYCLASE, TERMINAL-DIFFERENTIATION SPECIFIC-RELATED"/>
    <property type="match status" value="1"/>
</dbReference>
<reference evidence="8" key="1">
    <citation type="submission" date="2023-06" db="EMBL/GenBank/DDBJ databases">
        <title>Genomic of Parafulvivirga corallium.</title>
        <authorList>
            <person name="Wang G."/>
        </authorList>
    </citation>
    <scope>NUCLEOTIDE SEQUENCE</scope>
    <source>
        <strain evidence="8">BMA10</strain>
    </source>
</reference>
<accession>A0ABT8KUV6</accession>
<dbReference type="Pfam" id="PF13424">
    <property type="entry name" value="TPR_12"/>
    <property type="match status" value="1"/>
</dbReference>
<comment type="subcellular location">
    <subcellularLocation>
        <location evidence="1">Cell membrane</location>
        <topology evidence="1">Multi-pass membrane protein</topology>
    </subcellularLocation>
</comment>
<dbReference type="InterPro" id="IPR019734">
    <property type="entry name" value="TPR_rpt"/>
</dbReference>
<dbReference type="InterPro" id="IPR001054">
    <property type="entry name" value="A/G_cyclase"/>
</dbReference>
<feature type="domain" description="Guanylate cyclase" evidence="7">
    <location>
        <begin position="447"/>
        <end position="576"/>
    </location>
</feature>
<keyword evidence="4" id="KW-0802">TPR repeat</keyword>
<keyword evidence="3 6" id="KW-0472">Membrane</keyword>
<protein>
    <submittedName>
        <fullName evidence="8">Adenylate/guanylate cyclase domain-containing protein</fullName>
    </submittedName>
</protein>
<evidence type="ECO:0000256" key="2">
    <source>
        <dbReference type="ARBA" id="ARBA00022475"/>
    </source>
</evidence>
<gene>
    <name evidence="8" type="ORF">QQ008_24370</name>
</gene>
<feature type="repeat" description="TPR" evidence="4">
    <location>
        <begin position="84"/>
        <end position="117"/>
    </location>
</feature>
<dbReference type="PROSITE" id="PS50005">
    <property type="entry name" value="TPR"/>
    <property type="match status" value="1"/>
</dbReference>
<feature type="coiled-coil region" evidence="5">
    <location>
        <begin position="271"/>
        <end position="324"/>
    </location>
</feature>
<evidence type="ECO:0000256" key="5">
    <source>
        <dbReference type="SAM" id="Coils"/>
    </source>
</evidence>
<evidence type="ECO:0000256" key="4">
    <source>
        <dbReference type="PROSITE-ProRule" id="PRU00339"/>
    </source>
</evidence>
<proteinExistence type="predicted"/>
<dbReference type="SMART" id="SM00044">
    <property type="entry name" value="CYCc"/>
    <property type="match status" value="1"/>
</dbReference>
<keyword evidence="5" id="KW-0175">Coiled coil</keyword>
<dbReference type="PROSITE" id="PS50125">
    <property type="entry name" value="GUANYLATE_CYCLASE_2"/>
    <property type="match status" value="1"/>
</dbReference>
<evidence type="ECO:0000259" key="7">
    <source>
        <dbReference type="PROSITE" id="PS50125"/>
    </source>
</evidence>
<dbReference type="Gene3D" id="1.25.40.10">
    <property type="entry name" value="Tetratricopeptide repeat domain"/>
    <property type="match status" value="2"/>
</dbReference>
<dbReference type="Pfam" id="PF13181">
    <property type="entry name" value="TPR_8"/>
    <property type="match status" value="1"/>
</dbReference>
<evidence type="ECO:0000256" key="6">
    <source>
        <dbReference type="SAM" id="Phobius"/>
    </source>
</evidence>
<sequence length="624" mass="71763">MVILLWCICPMVVFAQDSIKELERALNDSHGVQRLKLLNQITAQYLATDPKKGLKYARQATTLADNIFKEKSKALFEGELSLHPMSYLHLGQVQFARGKYYDAQQAYNKAMTLAQTIEDEELIKESQLHLSSLDTINVKEGNVIKNTFGNLRIGEKIKDKRENLTLNFIIKQAKNAESQKHYLKAIEQYEKAIEILSDQGDHDAVTEYAQQIAMLYGKIGDEKKALDHYELVLDRKEQLNDTTGLKDIQEQLAELRPPIIDQETPWSAEQKEEITKEKERYRLLAESSEEQQDLKKSLEYYKLYTELNNRLKDEEQTRQMALREKTYQLEKRSQEVALLKSEKEVQSLTLAQQETQLQNDRIFKRNLTLGILFLLLTTLFIFFLYRGKKGALGKLNLAYGDLKLTQEKLVSAESRIKRLLHQQVSQGVAQQLLSGENTDQAKRKFVCVMFLDIRDFTPFAEQREPEEIIRYQNDVFSFMIDIIDQHKGIINQFLGDGFMATFGLQDDEIPECENAFQAAKEIITKTREKSQEGTIPETRLGIGLHAGNVVVGNVGTAIRKQYSITGNTVITAARIEQLNKEFKSQLLISREVFDKLNNPIEIDQDFTEVIVKGRKKPVELLKIV</sequence>
<dbReference type="RefSeq" id="WP_346754570.1">
    <property type="nucleotide sequence ID" value="NZ_JAUJEA010000011.1"/>
</dbReference>
<name>A0ABT8KUV6_9BACT</name>
<dbReference type="Proteomes" id="UP001172082">
    <property type="component" value="Unassembled WGS sequence"/>
</dbReference>
<dbReference type="Pfam" id="PF00211">
    <property type="entry name" value="Guanylate_cyc"/>
    <property type="match status" value="1"/>
</dbReference>
<dbReference type="SMART" id="SM00028">
    <property type="entry name" value="TPR"/>
    <property type="match status" value="3"/>
</dbReference>
<keyword evidence="2" id="KW-1003">Cell membrane</keyword>
<comment type="caution">
    <text evidence="8">The sequence shown here is derived from an EMBL/GenBank/DDBJ whole genome shotgun (WGS) entry which is preliminary data.</text>
</comment>
<evidence type="ECO:0000256" key="1">
    <source>
        <dbReference type="ARBA" id="ARBA00004651"/>
    </source>
</evidence>
<dbReference type="SUPFAM" id="SSF55073">
    <property type="entry name" value="Nucleotide cyclase"/>
    <property type="match status" value="1"/>
</dbReference>
<keyword evidence="9" id="KW-1185">Reference proteome</keyword>
<dbReference type="PANTHER" id="PTHR43081:SF17">
    <property type="entry name" value="BLL5647 PROTEIN"/>
    <property type="match status" value="1"/>
</dbReference>
<dbReference type="InterPro" id="IPR029787">
    <property type="entry name" value="Nucleotide_cyclase"/>
</dbReference>
<evidence type="ECO:0000313" key="8">
    <source>
        <dbReference type="EMBL" id="MDN5204550.1"/>
    </source>
</evidence>
<dbReference type="Gene3D" id="3.30.70.1230">
    <property type="entry name" value="Nucleotide cyclase"/>
    <property type="match status" value="1"/>
</dbReference>
<evidence type="ECO:0000256" key="3">
    <source>
        <dbReference type="ARBA" id="ARBA00023136"/>
    </source>
</evidence>